<proteinExistence type="predicted"/>
<evidence type="ECO:0000313" key="1">
    <source>
        <dbReference type="EMBL" id="GLS23037.1"/>
    </source>
</evidence>
<organism evidence="1 2">
    <name type="scientific">Labrys miyagiensis</name>
    <dbReference type="NCBI Taxonomy" id="346912"/>
    <lineage>
        <taxon>Bacteria</taxon>
        <taxon>Pseudomonadati</taxon>
        <taxon>Pseudomonadota</taxon>
        <taxon>Alphaproteobacteria</taxon>
        <taxon>Hyphomicrobiales</taxon>
        <taxon>Xanthobacteraceae</taxon>
        <taxon>Labrys</taxon>
    </lineage>
</organism>
<name>A0ABQ6CXN9_9HYPH</name>
<keyword evidence="2" id="KW-1185">Reference proteome</keyword>
<sequence>MTVCAPAIRRNALREVSWDALGNASRSGMMPAFQVPDAYRETNVAAYPTLEEVVGVPVNKRAILPVIGMGHPGVTTPVPVTTGPPQ</sequence>
<comment type="caution">
    <text evidence="1">The sequence shown here is derived from an EMBL/GenBank/DDBJ whole genome shotgun (WGS) entry which is preliminary data.</text>
</comment>
<evidence type="ECO:0000313" key="2">
    <source>
        <dbReference type="Proteomes" id="UP001156882"/>
    </source>
</evidence>
<accession>A0ABQ6CXN9</accession>
<protein>
    <submittedName>
        <fullName evidence="1">Uncharacterized protein</fullName>
    </submittedName>
</protein>
<dbReference type="Proteomes" id="UP001156882">
    <property type="component" value="Unassembled WGS sequence"/>
</dbReference>
<dbReference type="EMBL" id="BSPC01000069">
    <property type="protein sequence ID" value="GLS23037.1"/>
    <property type="molecule type" value="Genomic_DNA"/>
</dbReference>
<reference evidence="2" key="1">
    <citation type="journal article" date="2019" name="Int. J. Syst. Evol. Microbiol.">
        <title>The Global Catalogue of Microorganisms (GCM) 10K type strain sequencing project: providing services to taxonomists for standard genome sequencing and annotation.</title>
        <authorList>
            <consortium name="The Broad Institute Genomics Platform"/>
            <consortium name="The Broad Institute Genome Sequencing Center for Infectious Disease"/>
            <person name="Wu L."/>
            <person name="Ma J."/>
        </authorList>
    </citation>
    <scope>NUCLEOTIDE SEQUENCE [LARGE SCALE GENOMIC DNA]</scope>
    <source>
        <strain evidence="2">NBRC 101365</strain>
    </source>
</reference>
<gene>
    <name evidence="1" type="ORF">GCM10007874_60570</name>
</gene>